<dbReference type="InterPro" id="IPR024097">
    <property type="entry name" value="bHLH_ZIP_TF"/>
</dbReference>
<reference evidence="7" key="1">
    <citation type="submission" date="2023-07" db="EMBL/GenBank/DDBJ databases">
        <title>draft genome sequence of fig (Ficus carica).</title>
        <authorList>
            <person name="Takahashi T."/>
            <person name="Nishimura K."/>
        </authorList>
    </citation>
    <scope>NUCLEOTIDE SEQUENCE</scope>
</reference>
<organism evidence="7 8">
    <name type="scientific">Ficus carica</name>
    <name type="common">Common fig</name>
    <dbReference type="NCBI Taxonomy" id="3494"/>
    <lineage>
        <taxon>Eukaryota</taxon>
        <taxon>Viridiplantae</taxon>
        <taxon>Streptophyta</taxon>
        <taxon>Embryophyta</taxon>
        <taxon>Tracheophyta</taxon>
        <taxon>Spermatophyta</taxon>
        <taxon>Magnoliopsida</taxon>
        <taxon>eudicotyledons</taxon>
        <taxon>Gunneridae</taxon>
        <taxon>Pentapetalae</taxon>
        <taxon>rosids</taxon>
        <taxon>fabids</taxon>
        <taxon>Rosales</taxon>
        <taxon>Moraceae</taxon>
        <taxon>Ficeae</taxon>
        <taxon>Ficus</taxon>
    </lineage>
</organism>
<comment type="caution">
    <text evidence="7">The sequence shown here is derived from an EMBL/GenBank/DDBJ whole genome shotgun (WGS) entry which is preliminary data.</text>
</comment>
<evidence type="ECO:0000256" key="1">
    <source>
        <dbReference type="ARBA" id="ARBA00004123"/>
    </source>
</evidence>
<protein>
    <recommendedName>
        <fullName evidence="6">BHLH domain-containing protein</fullName>
    </recommendedName>
</protein>
<evidence type="ECO:0000259" key="6">
    <source>
        <dbReference type="PROSITE" id="PS50888"/>
    </source>
</evidence>
<dbReference type="SMART" id="SM00353">
    <property type="entry name" value="HLH"/>
    <property type="match status" value="1"/>
</dbReference>
<evidence type="ECO:0000313" key="8">
    <source>
        <dbReference type="Proteomes" id="UP001187192"/>
    </source>
</evidence>
<gene>
    <name evidence="7" type="ORF">TIFTF001_018526</name>
</gene>
<dbReference type="GO" id="GO:0046983">
    <property type="term" value="F:protein dimerization activity"/>
    <property type="evidence" value="ECO:0007669"/>
    <property type="project" value="InterPro"/>
</dbReference>
<evidence type="ECO:0000256" key="5">
    <source>
        <dbReference type="SAM" id="MobiDB-lite"/>
    </source>
</evidence>
<dbReference type="GO" id="GO:0005634">
    <property type="term" value="C:nucleus"/>
    <property type="evidence" value="ECO:0007669"/>
    <property type="project" value="UniProtKB-SubCell"/>
</dbReference>
<keyword evidence="4" id="KW-0539">Nucleus</keyword>
<evidence type="ECO:0000256" key="2">
    <source>
        <dbReference type="ARBA" id="ARBA00023015"/>
    </source>
</evidence>
<dbReference type="Gene3D" id="4.10.280.10">
    <property type="entry name" value="Helix-loop-helix DNA-binding domain"/>
    <property type="match status" value="1"/>
</dbReference>
<feature type="region of interest" description="Disordered" evidence="5">
    <location>
        <begin position="1"/>
        <end position="63"/>
    </location>
</feature>
<dbReference type="Proteomes" id="UP001187192">
    <property type="component" value="Unassembled WGS sequence"/>
</dbReference>
<dbReference type="PANTHER" id="PTHR12565:SF465">
    <property type="entry name" value="TRANSCRIPTION FACTOR BHLH49-LIKE"/>
    <property type="match status" value="1"/>
</dbReference>
<keyword evidence="8" id="KW-1185">Reference proteome</keyword>
<dbReference type="InterPro" id="IPR011598">
    <property type="entry name" value="bHLH_dom"/>
</dbReference>
<name>A0AA88A4H1_FICCA</name>
<accession>A0AA88A4H1</accession>
<evidence type="ECO:0000313" key="7">
    <source>
        <dbReference type="EMBL" id="GMN49349.1"/>
    </source>
</evidence>
<dbReference type="GO" id="GO:0003700">
    <property type="term" value="F:DNA-binding transcription factor activity"/>
    <property type="evidence" value="ECO:0007669"/>
    <property type="project" value="TreeGrafter"/>
</dbReference>
<dbReference type="PANTHER" id="PTHR12565">
    <property type="entry name" value="STEROL REGULATORY ELEMENT-BINDING PROTEIN"/>
    <property type="match status" value="1"/>
</dbReference>
<keyword evidence="3" id="KW-0804">Transcription</keyword>
<sequence>MHNSTHSPSSSSMEKRKKKMICKEEKESKLGKKIKQRKQNGEFEAKKENEVRDNISVSDRHEQEPKAGYIHVRARRGQATDSHSLAERARREKIRERLVLLQSLVPGCDRIAGKAQVLDEIIKYVQSLQNLVECLAAKLASVNSMMIDFEVDPLMNRQTPDQAPPSLNNVLESTSFPQFGSFADTTTTTTTTTIPTFASTVVFQDDAELFSGLDHDQSQNIDIPCLENFCNF</sequence>
<proteinExistence type="predicted"/>
<dbReference type="InterPro" id="IPR036638">
    <property type="entry name" value="HLH_DNA-bd_sf"/>
</dbReference>
<evidence type="ECO:0000256" key="4">
    <source>
        <dbReference type="ARBA" id="ARBA00023242"/>
    </source>
</evidence>
<comment type="subcellular location">
    <subcellularLocation>
        <location evidence="1">Nucleus</location>
    </subcellularLocation>
</comment>
<feature type="compositionally biased region" description="Basic and acidic residues" evidence="5">
    <location>
        <begin position="21"/>
        <end position="30"/>
    </location>
</feature>
<dbReference type="AlphaFoldDB" id="A0AA88A4H1"/>
<feature type="domain" description="BHLH" evidence="6">
    <location>
        <begin position="78"/>
        <end position="128"/>
    </location>
</feature>
<dbReference type="PROSITE" id="PS50888">
    <property type="entry name" value="BHLH"/>
    <property type="match status" value="1"/>
</dbReference>
<keyword evidence="2" id="KW-0805">Transcription regulation</keyword>
<evidence type="ECO:0000256" key="3">
    <source>
        <dbReference type="ARBA" id="ARBA00023163"/>
    </source>
</evidence>
<dbReference type="SUPFAM" id="SSF47459">
    <property type="entry name" value="HLH, helix-loop-helix DNA-binding domain"/>
    <property type="match status" value="1"/>
</dbReference>
<dbReference type="EMBL" id="BTGU01000030">
    <property type="protein sequence ID" value="GMN49349.1"/>
    <property type="molecule type" value="Genomic_DNA"/>
</dbReference>
<feature type="compositionally biased region" description="Low complexity" evidence="5">
    <location>
        <begin position="1"/>
        <end position="12"/>
    </location>
</feature>
<dbReference type="Pfam" id="PF00010">
    <property type="entry name" value="HLH"/>
    <property type="match status" value="1"/>
</dbReference>
<feature type="compositionally biased region" description="Basic and acidic residues" evidence="5">
    <location>
        <begin position="39"/>
        <end position="63"/>
    </location>
</feature>